<dbReference type="InterPro" id="IPR029044">
    <property type="entry name" value="Nucleotide-diphossugar_trans"/>
</dbReference>
<evidence type="ECO:0000256" key="4">
    <source>
        <dbReference type="ARBA" id="ARBA00022679"/>
    </source>
</evidence>
<name>A0ABP9SQV3_9ACTN</name>
<feature type="transmembrane region" description="Helical" evidence="5">
    <location>
        <begin position="314"/>
        <end position="334"/>
    </location>
</feature>
<dbReference type="Proteomes" id="UP001501570">
    <property type="component" value="Unassembled WGS sequence"/>
</dbReference>
<evidence type="ECO:0000256" key="1">
    <source>
        <dbReference type="ARBA" id="ARBA00004776"/>
    </source>
</evidence>
<dbReference type="Gene3D" id="3.90.550.10">
    <property type="entry name" value="Spore Coat Polysaccharide Biosynthesis Protein SpsA, Chain A"/>
    <property type="match status" value="1"/>
</dbReference>
<dbReference type="CDD" id="cd04186">
    <property type="entry name" value="GT_2_like_c"/>
    <property type="match status" value="1"/>
</dbReference>
<gene>
    <name evidence="7" type="ORF">GCM10023322_73840</name>
</gene>
<feature type="domain" description="Glycosyltransferase 2-like" evidence="6">
    <location>
        <begin position="7"/>
        <end position="126"/>
    </location>
</feature>
<dbReference type="Pfam" id="PF00535">
    <property type="entry name" value="Glycos_transf_2"/>
    <property type="match status" value="1"/>
</dbReference>
<dbReference type="PANTHER" id="PTHR43179">
    <property type="entry name" value="RHAMNOSYLTRANSFERASE WBBL"/>
    <property type="match status" value="1"/>
</dbReference>
<sequence>MAEPSVSAVVLAWKDEPWLTRCIEALLASTGVAIEVVIVDNGAEGGSVQTLEKFADHPLVTVVNPGSNLGFAGGCNFGARSATGDYLALVNGDLLVEPTTLRRLVDVVDGPGVGVAVASVRMPDDVQIVNAGANPVHVLGMSWAGGLGKPETRTGLVDTAAASGACLVTTRAHWQRLDGFDEEYFAYCEDSELSLRTWRLGLRCVYVPDAIATHRYEFSRNPFKNYLIERNRLMLVATLWSPRALVVLAPAGLAFEAVGLAVALLQGWGGAKVRGWTWLWRNRGHLRARRRQLRGEGTVPDREWMRLLRADVDAVFFPLPVGLGLLNAVMRGYWAAVRWMV</sequence>
<evidence type="ECO:0000313" key="7">
    <source>
        <dbReference type="EMBL" id="GAA5199061.1"/>
    </source>
</evidence>
<reference evidence="8" key="1">
    <citation type="journal article" date="2019" name="Int. J. Syst. Evol. Microbiol.">
        <title>The Global Catalogue of Microorganisms (GCM) 10K type strain sequencing project: providing services to taxonomists for standard genome sequencing and annotation.</title>
        <authorList>
            <consortium name="The Broad Institute Genomics Platform"/>
            <consortium name="The Broad Institute Genome Sequencing Center for Infectious Disease"/>
            <person name="Wu L."/>
            <person name="Ma J."/>
        </authorList>
    </citation>
    <scope>NUCLEOTIDE SEQUENCE [LARGE SCALE GENOMIC DNA]</scope>
    <source>
        <strain evidence="8">JCM 18304</strain>
    </source>
</reference>
<keyword evidence="5" id="KW-0812">Transmembrane</keyword>
<comment type="caution">
    <text evidence="7">The sequence shown here is derived from an EMBL/GenBank/DDBJ whole genome shotgun (WGS) entry which is preliminary data.</text>
</comment>
<organism evidence="7 8">
    <name type="scientific">Rugosimonospora acidiphila</name>
    <dbReference type="NCBI Taxonomy" id="556531"/>
    <lineage>
        <taxon>Bacteria</taxon>
        <taxon>Bacillati</taxon>
        <taxon>Actinomycetota</taxon>
        <taxon>Actinomycetes</taxon>
        <taxon>Micromonosporales</taxon>
        <taxon>Micromonosporaceae</taxon>
        <taxon>Rugosimonospora</taxon>
    </lineage>
</organism>
<keyword evidence="5" id="KW-0472">Membrane</keyword>
<dbReference type="EMBL" id="BAABJQ010000035">
    <property type="protein sequence ID" value="GAA5199061.1"/>
    <property type="molecule type" value="Genomic_DNA"/>
</dbReference>
<evidence type="ECO:0000256" key="3">
    <source>
        <dbReference type="ARBA" id="ARBA00022676"/>
    </source>
</evidence>
<feature type="transmembrane region" description="Helical" evidence="5">
    <location>
        <begin position="244"/>
        <end position="268"/>
    </location>
</feature>
<keyword evidence="8" id="KW-1185">Reference proteome</keyword>
<dbReference type="PANTHER" id="PTHR43179:SF12">
    <property type="entry name" value="GALACTOFURANOSYLTRANSFERASE GLFT2"/>
    <property type="match status" value="1"/>
</dbReference>
<comment type="similarity">
    <text evidence="2">Belongs to the glycosyltransferase 2 family.</text>
</comment>
<accession>A0ABP9SQV3</accession>
<keyword evidence="4" id="KW-0808">Transferase</keyword>
<evidence type="ECO:0000256" key="2">
    <source>
        <dbReference type="ARBA" id="ARBA00006739"/>
    </source>
</evidence>
<protein>
    <submittedName>
        <fullName evidence="7">Glycosyltransferase family 2 protein</fullName>
    </submittedName>
</protein>
<dbReference type="SUPFAM" id="SSF53448">
    <property type="entry name" value="Nucleotide-diphospho-sugar transferases"/>
    <property type="match status" value="1"/>
</dbReference>
<evidence type="ECO:0000256" key="5">
    <source>
        <dbReference type="SAM" id="Phobius"/>
    </source>
</evidence>
<keyword evidence="5" id="KW-1133">Transmembrane helix</keyword>
<dbReference type="InterPro" id="IPR001173">
    <property type="entry name" value="Glyco_trans_2-like"/>
</dbReference>
<evidence type="ECO:0000313" key="8">
    <source>
        <dbReference type="Proteomes" id="UP001501570"/>
    </source>
</evidence>
<dbReference type="RefSeq" id="WP_345637767.1">
    <property type="nucleotide sequence ID" value="NZ_BAABJQ010000035.1"/>
</dbReference>
<comment type="pathway">
    <text evidence="1">Cell wall biogenesis; cell wall polysaccharide biosynthesis.</text>
</comment>
<keyword evidence="3" id="KW-0328">Glycosyltransferase</keyword>
<proteinExistence type="inferred from homology"/>
<evidence type="ECO:0000259" key="6">
    <source>
        <dbReference type="Pfam" id="PF00535"/>
    </source>
</evidence>